<protein>
    <recommendedName>
        <fullName evidence="3">Kelch repeat protein</fullName>
    </recommendedName>
</protein>
<dbReference type="EMBL" id="VXIS01000114">
    <property type="protein sequence ID" value="KAA8903846.1"/>
    <property type="molecule type" value="Genomic_DNA"/>
</dbReference>
<evidence type="ECO:0008006" key="3">
    <source>
        <dbReference type="Google" id="ProtNLM"/>
    </source>
</evidence>
<proteinExistence type="predicted"/>
<dbReference type="SUPFAM" id="SSF50965">
    <property type="entry name" value="Galactose oxidase, central domain"/>
    <property type="match status" value="1"/>
</dbReference>
<dbReference type="InterPro" id="IPR015915">
    <property type="entry name" value="Kelch-typ_b-propeller"/>
</dbReference>
<evidence type="ECO:0000313" key="2">
    <source>
        <dbReference type="Proteomes" id="UP000326924"/>
    </source>
</evidence>
<dbReference type="Pfam" id="PF24681">
    <property type="entry name" value="Kelch_KLHDC2_KLHL20_DRC7"/>
    <property type="match status" value="1"/>
</dbReference>
<evidence type="ECO:0000313" key="1">
    <source>
        <dbReference type="EMBL" id="KAA8903846.1"/>
    </source>
</evidence>
<dbReference type="PANTHER" id="PTHR23244">
    <property type="entry name" value="KELCH REPEAT DOMAIN"/>
    <property type="match status" value="1"/>
</dbReference>
<organism evidence="1 2">
    <name type="scientific">Sphaerosporella brunnea</name>
    <dbReference type="NCBI Taxonomy" id="1250544"/>
    <lineage>
        <taxon>Eukaryota</taxon>
        <taxon>Fungi</taxon>
        <taxon>Dikarya</taxon>
        <taxon>Ascomycota</taxon>
        <taxon>Pezizomycotina</taxon>
        <taxon>Pezizomycetes</taxon>
        <taxon>Pezizales</taxon>
        <taxon>Pyronemataceae</taxon>
        <taxon>Sphaerosporella</taxon>
    </lineage>
</organism>
<comment type="caution">
    <text evidence="1">The sequence shown here is derived from an EMBL/GenBank/DDBJ whole genome shotgun (WGS) entry which is preliminary data.</text>
</comment>
<dbReference type="Gene3D" id="2.120.10.80">
    <property type="entry name" value="Kelch-type beta propeller"/>
    <property type="match status" value="1"/>
</dbReference>
<dbReference type="Proteomes" id="UP000326924">
    <property type="component" value="Unassembled WGS sequence"/>
</dbReference>
<dbReference type="OrthoDB" id="10251809at2759"/>
<accession>A0A5J5EUF9</accession>
<sequence length="395" mass="43689">METDWMKPNASTLLPFVTRSAPWFDGKNKIYKYGGVYADPEVWPSLGFTIGKNKFWSLDTTTGQWQEEYPKGLGFYAGGVVYNRTDATFNEWGLNTTITPYFFLKTMLIYDMHTNEVRNTTIGLMQPFYGGSLQYVPVGNKGMLLLMGGIEEDSGVLLPRSFDHIYVYDIDTEKWFHQTAGGTIPDNRANFCTAVASAPDGSSHSIYMHGGAFQLTYADTYVLSVPAFQWVRIDDGANQQPRTRHSCHMTKQKQMWVVGGKPQAQEDPHAPNWTNGECFKNPLWNIFDVNTGEWQGNLVPITDEAVDYKVPKAVTDVIGGNEAGGATMRQPKDGWEESILDELWKEAPLPNATTTSAAPSASATAAKKGAAMKPIAEVSTLLASLVLTAVGMMFL</sequence>
<dbReference type="InterPro" id="IPR011043">
    <property type="entry name" value="Gal_Oxase/kelch_b-propeller"/>
</dbReference>
<dbReference type="InParanoid" id="A0A5J5EUF9"/>
<dbReference type="PANTHER" id="PTHR23244:SF497">
    <property type="entry name" value="WALL ANCHORED PROTEIN, PUTATIVE-RELATED"/>
    <property type="match status" value="1"/>
</dbReference>
<reference evidence="1 2" key="1">
    <citation type="submission" date="2019-09" db="EMBL/GenBank/DDBJ databases">
        <title>Draft genome of the ectomycorrhizal ascomycete Sphaerosporella brunnea.</title>
        <authorList>
            <consortium name="DOE Joint Genome Institute"/>
            <person name="Benucci G.M."/>
            <person name="Marozzi G."/>
            <person name="Antonielli L."/>
            <person name="Sanchez S."/>
            <person name="Marco P."/>
            <person name="Wang X."/>
            <person name="Falini L.B."/>
            <person name="Barry K."/>
            <person name="Haridas S."/>
            <person name="Lipzen A."/>
            <person name="Labutti K."/>
            <person name="Grigoriev I.V."/>
            <person name="Murat C."/>
            <person name="Martin F."/>
            <person name="Albertini E."/>
            <person name="Donnini D."/>
            <person name="Bonito G."/>
        </authorList>
    </citation>
    <scope>NUCLEOTIDE SEQUENCE [LARGE SCALE GENOMIC DNA]</scope>
    <source>
        <strain evidence="1 2">Sb_GMNB300</strain>
    </source>
</reference>
<keyword evidence="2" id="KW-1185">Reference proteome</keyword>
<name>A0A5J5EUF9_9PEZI</name>
<gene>
    <name evidence="1" type="ORF">FN846DRAFT_47448</name>
</gene>
<dbReference type="AlphaFoldDB" id="A0A5J5EUF9"/>